<evidence type="ECO:0000313" key="3">
    <source>
        <dbReference type="EMBL" id="KAK3757585.1"/>
    </source>
</evidence>
<accession>A0AAE0YVD8</accession>
<organism evidence="3 4">
    <name type="scientific">Elysia crispata</name>
    <name type="common">lettuce slug</name>
    <dbReference type="NCBI Taxonomy" id="231223"/>
    <lineage>
        <taxon>Eukaryota</taxon>
        <taxon>Metazoa</taxon>
        <taxon>Spiralia</taxon>
        <taxon>Lophotrochozoa</taxon>
        <taxon>Mollusca</taxon>
        <taxon>Gastropoda</taxon>
        <taxon>Heterobranchia</taxon>
        <taxon>Euthyneura</taxon>
        <taxon>Panpulmonata</taxon>
        <taxon>Sacoglossa</taxon>
        <taxon>Placobranchoidea</taxon>
        <taxon>Plakobranchidae</taxon>
        <taxon>Elysia</taxon>
    </lineage>
</organism>
<dbReference type="Pfam" id="PF05050">
    <property type="entry name" value="Methyltransf_21"/>
    <property type="match status" value="1"/>
</dbReference>
<keyword evidence="4" id="KW-1185">Reference proteome</keyword>
<dbReference type="Proteomes" id="UP001283361">
    <property type="component" value="Unassembled WGS sequence"/>
</dbReference>
<keyword evidence="1" id="KW-0812">Transmembrane</keyword>
<proteinExistence type="predicted"/>
<dbReference type="CDD" id="cd02440">
    <property type="entry name" value="AdoMet_MTases"/>
    <property type="match status" value="1"/>
</dbReference>
<gene>
    <name evidence="3" type="ORF">RRG08_004839</name>
</gene>
<evidence type="ECO:0000259" key="2">
    <source>
        <dbReference type="Pfam" id="PF05050"/>
    </source>
</evidence>
<dbReference type="InterPro" id="IPR052514">
    <property type="entry name" value="SAM-dependent_MTase"/>
</dbReference>
<dbReference type="InterPro" id="IPR006342">
    <property type="entry name" value="FkbM_mtfrase"/>
</dbReference>
<dbReference type="PANTHER" id="PTHR34203">
    <property type="entry name" value="METHYLTRANSFERASE, FKBM FAMILY PROTEIN"/>
    <property type="match status" value="1"/>
</dbReference>
<dbReference type="SUPFAM" id="SSF53335">
    <property type="entry name" value="S-adenosyl-L-methionine-dependent methyltransferases"/>
    <property type="match status" value="1"/>
</dbReference>
<dbReference type="EMBL" id="JAWDGP010005357">
    <property type="protein sequence ID" value="KAK3757585.1"/>
    <property type="molecule type" value="Genomic_DNA"/>
</dbReference>
<dbReference type="InterPro" id="IPR029063">
    <property type="entry name" value="SAM-dependent_MTases_sf"/>
</dbReference>
<sequence length="496" mass="57169">MSTSLKLCDAYKIFTIIKSLVHKHLKAFLIVCVLFLVTLHLPKVEWLCCKSSEHDHDKYKKTDLSFQELSRKLRVGEPTSRSGHIVEKRNLPDEQTHILRMFPIYLEIRAHIINNTTTIPVPRISQAKVRLFTLKNHNFKNFNRFWENKESHLQRNHRNSQQKTGKKEVPYDPGAILDLIEEDHVLPECITLRFRRPLQPPTKVCVHSRREDNVISNQLRDFGNWEPDLLDQMQTFLEHSPKSQLVDLGCNTGVYTLLAARLGRPVLAVDALPANLALLQLAVLTNDRAALEQGPADDLEDLLQFLAKTRNDDAAKFRIRAHEAEKTPPRPVLFSELITSLHNAVYSKRIRMFVDITDEPNLGGMEVKELPFDYQTLSRSSRPSQADDSSHRVLVDAVCLDDLVPYVKKNLSIFLKMDIEGAEAHVLRCADHFFSALDVRVVQMEILLQRYSGSMGEMTEFFQRHNLWPSEDVNGRSMLGPEPSLWPDNMYWIKVR</sequence>
<feature type="domain" description="Methyltransferase FkbM" evidence="2">
    <location>
        <begin position="377"/>
        <end position="465"/>
    </location>
</feature>
<protein>
    <recommendedName>
        <fullName evidence="2">Methyltransferase FkbM domain-containing protein</fullName>
    </recommendedName>
</protein>
<comment type="caution">
    <text evidence="3">The sequence shown here is derived from an EMBL/GenBank/DDBJ whole genome shotgun (WGS) entry which is preliminary data.</text>
</comment>
<evidence type="ECO:0000313" key="4">
    <source>
        <dbReference type="Proteomes" id="UP001283361"/>
    </source>
</evidence>
<dbReference type="AlphaFoldDB" id="A0AAE0YVD8"/>
<keyword evidence="1" id="KW-0472">Membrane</keyword>
<evidence type="ECO:0000256" key="1">
    <source>
        <dbReference type="SAM" id="Phobius"/>
    </source>
</evidence>
<keyword evidence="1" id="KW-1133">Transmembrane helix</keyword>
<name>A0AAE0YVD8_9GAST</name>
<dbReference type="Gene3D" id="3.40.50.150">
    <property type="entry name" value="Vaccinia Virus protein VP39"/>
    <property type="match status" value="1"/>
</dbReference>
<dbReference type="PANTHER" id="PTHR34203:SF15">
    <property type="entry name" value="SLL1173 PROTEIN"/>
    <property type="match status" value="1"/>
</dbReference>
<reference evidence="3" key="1">
    <citation type="journal article" date="2023" name="G3 (Bethesda)">
        <title>A reference genome for the long-term kleptoplast-retaining sea slug Elysia crispata morphotype clarki.</title>
        <authorList>
            <person name="Eastman K.E."/>
            <person name="Pendleton A.L."/>
            <person name="Shaikh M.A."/>
            <person name="Suttiyut T."/>
            <person name="Ogas R."/>
            <person name="Tomko P."/>
            <person name="Gavelis G."/>
            <person name="Widhalm J.R."/>
            <person name="Wisecaver J.H."/>
        </authorList>
    </citation>
    <scope>NUCLEOTIDE SEQUENCE</scope>
    <source>
        <strain evidence="3">ECLA1</strain>
    </source>
</reference>
<feature type="transmembrane region" description="Helical" evidence="1">
    <location>
        <begin position="25"/>
        <end position="42"/>
    </location>
</feature>